<evidence type="ECO:0000313" key="1">
    <source>
        <dbReference type="EMBL" id="JAD30980.1"/>
    </source>
</evidence>
<sequence length="72" mass="7963">MKLMRASRTSHGIWFSRSIMSLSMQGPVDRTIRFVSRGDWLSNDIYSSRKQPSRNIISANSASLNAATASSA</sequence>
<proteinExistence type="predicted"/>
<protein>
    <submittedName>
        <fullName evidence="1">Uncharacterized protein</fullName>
    </submittedName>
</protein>
<organism evidence="1">
    <name type="scientific">Arundo donax</name>
    <name type="common">Giant reed</name>
    <name type="synonym">Donax arundinaceus</name>
    <dbReference type="NCBI Taxonomy" id="35708"/>
    <lineage>
        <taxon>Eukaryota</taxon>
        <taxon>Viridiplantae</taxon>
        <taxon>Streptophyta</taxon>
        <taxon>Embryophyta</taxon>
        <taxon>Tracheophyta</taxon>
        <taxon>Spermatophyta</taxon>
        <taxon>Magnoliopsida</taxon>
        <taxon>Liliopsida</taxon>
        <taxon>Poales</taxon>
        <taxon>Poaceae</taxon>
        <taxon>PACMAD clade</taxon>
        <taxon>Arundinoideae</taxon>
        <taxon>Arundineae</taxon>
        <taxon>Arundo</taxon>
    </lineage>
</organism>
<name>A0A0A8Z2J8_ARUDO</name>
<reference evidence="1" key="2">
    <citation type="journal article" date="2015" name="Data Brief">
        <title>Shoot transcriptome of the giant reed, Arundo donax.</title>
        <authorList>
            <person name="Barrero R.A."/>
            <person name="Guerrero F.D."/>
            <person name="Moolhuijzen P."/>
            <person name="Goolsby J.A."/>
            <person name="Tidwell J."/>
            <person name="Bellgard S.E."/>
            <person name="Bellgard M.I."/>
        </authorList>
    </citation>
    <scope>NUCLEOTIDE SEQUENCE</scope>
    <source>
        <tissue evidence="1">Shoot tissue taken approximately 20 cm above the soil surface</tissue>
    </source>
</reference>
<dbReference type="AlphaFoldDB" id="A0A0A8Z2J8"/>
<dbReference type="EMBL" id="GBRH01266915">
    <property type="protein sequence ID" value="JAD30980.1"/>
    <property type="molecule type" value="Transcribed_RNA"/>
</dbReference>
<reference evidence="1" key="1">
    <citation type="submission" date="2014-09" db="EMBL/GenBank/DDBJ databases">
        <authorList>
            <person name="Magalhaes I.L.F."/>
            <person name="Oliveira U."/>
            <person name="Santos F.R."/>
            <person name="Vidigal T.H.D.A."/>
            <person name="Brescovit A.D."/>
            <person name="Santos A.J."/>
        </authorList>
    </citation>
    <scope>NUCLEOTIDE SEQUENCE</scope>
    <source>
        <tissue evidence="1">Shoot tissue taken approximately 20 cm above the soil surface</tissue>
    </source>
</reference>
<accession>A0A0A8Z2J8</accession>